<evidence type="ECO:0000256" key="4">
    <source>
        <dbReference type="ARBA" id="ARBA00022475"/>
    </source>
</evidence>
<evidence type="ECO:0000256" key="28">
    <source>
        <dbReference type="ARBA" id="ARBA00048058"/>
    </source>
</evidence>
<sequence length="381" mass="43338">MWKRWQLFYVLLHLCADVSTEKTDLDSPFNLMLLRTFRNWTFDAFGRTGTEGGKDIKLARDSQSTQQIVPDYIPFPCNVTGGRSQEVPDSIHELRPGDIDVIAAMGDSLTAGTGIFAHNLFQVIIENRGVAAFGGGQGTWRQYLTLPNIIKEFNHNLIGYAKEDSLTIHEASQLNVAESGAMSEDMPYMAEVLVKRIKSDPRINVEKDWKLISLMIGDNDFCTNICWTSSPWSILEKHKADMIEVLTILRDNLPRTFVSQKYQSLIQEYYNIIERWQELDIEISTYPQFHTDDFTVVAQPITLNLFIPPTADGSPDMTYFSSDCFHVTQKVNALISNAVWNNLLEPVGAKAKYSQKLFDKFLCPAPERPYLATMRNSTEQK</sequence>
<evidence type="ECO:0000256" key="42">
    <source>
        <dbReference type="ARBA" id="ARBA00049461"/>
    </source>
</evidence>
<evidence type="ECO:0000313" key="45">
    <source>
        <dbReference type="Proteomes" id="UP000008237"/>
    </source>
</evidence>
<dbReference type="CDD" id="cd01824">
    <property type="entry name" value="Phospholipase_B_like"/>
    <property type="match status" value="1"/>
</dbReference>
<comment type="catalytic activity">
    <reaction evidence="26">
        <text>1-hexadecanoyl-2-(9Z-octadecenoyl)-sn-glycero-3-phospho-(1'-sn-glycerol) + H2O = 1-hexadecanoyl-sn-glycero-3-phospho-(1'-sn-glycerol) + (9Z)-octadecenoate + H(+)</text>
        <dbReference type="Rhea" id="RHEA:40919"/>
        <dbReference type="ChEBI" id="CHEBI:15377"/>
        <dbReference type="ChEBI" id="CHEBI:15378"/>
        <dbReference type="ChEBI" id="CHEBI:30823"/>
        <dbReference type="ChEBI" id="CHEBI:72841"/>
        <dbReference type="ChEBI" id="CHEBI:75158"/>
    </reaction>
    <physiologicalReaction direction="left-to-right" evidence="26">
        <dbReference type="Rhea" id="RHEA:40920"/>
    </physiologicalReaction>
</comment>
<dbReference type="PANTHER" id="PTHR21325">
    <property type="entry name" value="PHOSPHOLIPASE B, PLB1"/>
    <property type="match status" value="1"/>
</dbReference>
<dbReference type="InterPro" id="IPR036514">
    <property type="entry name" value="SGNH_hydro_sf"/>
</dbReference>
<evidence type="ECO:0000256" key="16">
    <source>
        <dbReference type="ARBA" id="ARBA00029723"/>
    </source>
</evidence>
<evidence type="ECO:0000256" key="29">
    <source>
        <dbReference type="ARBA" id="ARBA00048227"/>
    </source>
</evidence>
<keyword evidence="10" id="KW-0443">Lipid metabolism</keyword>
<evidence type="ECO:0000256" key="39">
    <source>
        <dbReference type="ARBA" id="ARBA00048939"/>
    </source>
</evidence>
<dbReference type="GO" id="GO:0004623">
    <property type="term" value="F:phospholipase A2 activity"/>
    <property type="evidence" value="ECO:0007669"/>
    <property type="project" value="UniProtKB-EC"/>
</dbReference>
<dbReference type="GO" id="GO:0004622">
    <property type="term" value="F:phosphatidylcholine lysophospholipase activity"/>
    <property type="evidence" value="ECO:0007669"/>
    <property type="project" value="UniProtKB-EC"/>
</dbReference>
<evidence type="ECO:0000256" key="20">
    <source>
        <dbReference type="ARBA" id="ARBA00045916"/>
    </source>
</evidence>
<keyword evidence="8" id="KW-0378">Hydrolase</keyword>
<feature type="chain" id="PRO_5003158340" description="Phospholipase B1, membrane-associated" evidence="43">
    <location>
        <begin position="21"/>
        <end position="381"/>
    </location>
</feature>
<evidence type="ECO:0000256" key="6">
    <source>
        <dbReference type="ARBA" id="ARBA00022729"/>
    </source>
</evidence>
<evidence type="ECO:0000256" key="9">
    <source>
        <dbReference type="ARBA" id="ARBA00022989"/>
    </source>
</evidence>
<evidence type="ECO:0000256" key="26">
    <source>
        <dbReference type="ARBA" id="ARBA00048015"/>
    </source>
</evidence>
<comment type="catalytic activity">
    <reaction evidence="28">
        <text>1,2-di-(9Z-octadecenoyl)-sn-glycero-3-phosphocholine + H2O = 1-(9Z-octadecenoyl)-sn-glycero-3-phosphocholine + (9Z)-octadecenoate + H(+)</text>
        <dbReference type="Rhea" id="RHEA:40923"/>
        <dbReference type="ChEBI" id="CHEBI:15377"/>
        <dbReference type="ChEBI" id="CHEBI:15378"/>
        <dbReference type="ChEBI" id="CHEBI:28610"/>
        <dbReference type="ChEBI" id="CHEBI:30823"/>
        <dbReference type="ChEBI" id="CHEBI:74669"/>
    </reaction>
    <physiologicalReaction direction="left-to-right" evidence="28">
        <dbReference type="Rhea" id="RHEA:40924"/>
    </physiologicalReaction>
</comment>
<dbReference type="InterPro" id="IPR001087">
    <property type="entry name" value="GDSL"/>
</dbReference>
<evidence type="ECO:0000256" key="43">
    <source>
        <dbReference type="SAM" id="SignalP"/>
    </source>
</evidence>
<dbReference type="PANTHER" id="PTHR21325:SF31">
    <property type="entry name" value="GH22081P-RELATED"/>
    <property type="match status" value="1"/>
</dbReference>
<comment type="catalytic activity">
    <reaction evidence="30">
        <text>1-hexadecanoyl-2-(9Z,12Z-octadecadienoyl)-sn-glycero-3-phosphocholine + H2O = 2-(9Z,12Z-octadecadienoyl)-sn-glycero-3-phosphocholine + hexadecanoate + H(+)</text>
        <dbReference type="Rhea" id="RHEA:40971"/>
        <dbReference type="ChEBI" id="CHEBI:7896"/>
        <dbReference type="ChEBI" id="CHEBI:15377"/>
        <dbReference type="ChEBI" id="CHEBI:15378"/>
        <dbReference type="ChEBI" id="CHEBI:73002"/>
        <dbReference type="ChEBI" id="CHEBI:76084"/>
    </reaction>
    <physiologicalReaction direction="left-to-right" evidence="30">
        <dbReference type="Rhea" id="RHEA:40972"/>
    </physiologicalReaction>
</comment>
<dbReference type="InterPro" id="IPR038885">
    <property type="entry name" value="PLB1"/>
</dbReference>
<keyword evidence="7" id="KW-0677">Repeat</keyword>
<name>E2C7G0_HARSA</name>
<dbReference type="AlphaFoldDB" id="E2C7G0"/>
<evidence type="ECO:0000256" key="40">
    <source>
        <dbReference type="ARBA" id="ARBA00049363"/>
    </source>
</evidence>
<feature type="signal peptide" evidence="43">
    <location>
        <begin position="1"/>
        <end position="20"/>
    </location>
</feature>
<dbReference type="SUPFAM" id="SSF52266">
    <property type="entry name" value="SGNH hydrolase"/>
    <property type="match status" value="1"/>
</dbReference>
<evidence type="ECO:0000256" key="36">
    <source>
        <dbReference type="ARBA" id="ARBA00048699"/>
    </source>
</evidence>
<evidence type="ECO:0000256" key="11">
    <source>
        <dbReference type="ARBA" id="ARBA00023136"/>
    </source>
</evidence>
<evidence type="ECO:0000256" key="37">
    <source>
        <dbReference type="ARBA" id="ARBA00048869"/>
    </source>
</evidence>
<keyword evidence="6 43" id="KW-0732">Signal</keyword>
<evidence type="ECO:0000256" key="22">
    <source>
        <dbReference type="ARBA" id="ARBA00047363"/>
    </source>
</evidence>
<reference evidence="44 45" key="1">
    <citation type="journal article" date="2010" name="Science">
        <title>Genomic comparison of the ants Camponotus floridanus and Harpegnathos saltator.</title>
        <authorList>
            <person name="Bonasio R."/>
            <person name="Zhang G."/>
            <person name="Ye C."/>
            <person name="Mutti N.S."/>
            <person name="Fang X."/>
            <person name="Qin N."/>
            <person name="Donahue G."/>
            <person name="Yang P."/>
            <person name="Li Q."/>
            <person name="Li C."/>
            <person name="Zhang P."/>
            <person name="Huang Z."/>
            <person name="Berger S.L."/>
            <person name="Reinberg D."/>
            <person name="Wang J."/>
            <person name="Liebig J."/>
        </authorList>
    </citation>
    <scope>NUCLEOTIDE SEQUENCE [LARGE SCALE GENOMIC DNA]</scope>
    <source>
        <strain evidence="44 45">R22 G/1</strain>
    </source>
</reference>
<evidence type="ECO:0000256" key="31">
    <source>
        <dbReference type="ARBA" id="ARBA00048374"/>
    </source>
</evidence>
<comment type="catalytic activity">
    <reaction evidence="40">
        <text>1,2-dihexadecanoyl-sn-glycero-3-phosphocholine + 2 H2O = sn-glycerol 3-phosphocholine + 2 hexadecanoate + 2 H(+)</text>
        <dbReference type="Rhea" id="RHEA:40975"/>
        <dbReference type="ChEBI" id="CHEBI:7896"/>
        <dbReference type="ChEBI" id="CHEBI:15377"/>
        <dbReference type="ChEBI" id="CHEBI:15378"/>
        <dbReference type="ChEBI" id="CHEBI:16870"/>
        <dbReference type="ChEBI" id="CHEBI:72999"/>
    </reaction>
    <physiologicalReaction direction="left-to-right" evidence="40">
        <dbReference type="Rhea" id="RHEA:40976"/>
    </physiologicalReaction>
</comment>
<evidence type="ECO:0000256" key="32">
    <source>
        <dbReference type="ARBA" id="ARBA00048386"/>
    </source>
</evidence>
<comment type="catalytic activity">
    <reaction evidence="31">
        <text>1-octadecanoyl-2-(9Z,12Z)-octadecadienoyl-sn-glycerol + H2O = 1-octadecanoyl-sn-glycerol + (9Z,12Z)-octadecadienoate + H(+)</text>
        <dbReference type="Rhea" id="RHEA:40927"/>
        <dbReference type="ChEBI" id="CHEBI:15377"/>
        <dbReference type="ChEBI" id="CHEBI:15378"/>
        <dbReference type="ChEBI" id="CHEBI:30245"/>
        <dbReference type="ChEBI" id="CHEBI:75550"/>
        <dbReference type="ChEBI" id="CHEBI:77097"/>
    </reaction>
    <physiologicalReaction direction="left-to-right" evidence="31">
        <dbReference type="Rhea" id="RHEA:40928"/>
    </physiologicalReaction>
</comment>
<comment type="catalytic activity">
    <reaction evidence="22">
        <text>1,3-dihexadecanoyl-2-(9Z-octadecenoyl)glycerol + H2O = 1-hexadecanoyl-2-(9Z-octadecenoyl)-glycerol + hexadecanoate + H(+)</text>
        <dbReference type="Rhea" id="RHEA:40979"/>
        <dbReference type="ChEBI" id="CHEBI:7896"/>
        <dbReference type="ChEBI" id="CHEBI:15377"/>
        <dbReference type="ChEBI" id="CHEBI:15378"/>
        <dbReference type="ChEBI" id="CHEBI:75585"/>
        <dbReference type="ChEBI" id="CHEBI:75688"/>
    </reaction>
    <physiologicalReaction direction="left-to-right" evidence="22">
        <dbReference type="Rhea" id="RHEA:40980"/>
    </physiologicalReaction>
</comment>
<dbReference type="InterPro" id="IPR035547">
    <property type="entry name" value="Phospholipase_B"/>
</dbReference>
<dbReference type="InParanoid" id="E2C7G0"/>
<comment type="catalytic activity">
    <reaction evidence="37">
        <text>1,3-dihexadecanoyl-2-(9Z-octadecenoyl)glycerol + H2O = 1,3-dihexadecanoylglycerol + (9Z)-octadecenoate + H(+)</text>
        <dbReference type="Rhea" id="RHEA:40983"/>
        <dbReference type="ChEBI" id="CHEBI:15377"/>
        <dbReference type="ChEBI" id="CHEBI:15378"/>
        <dbReference type="ChEBI" id="CHEBI:30823"/>
        <dbReference type="ChEBI" id="CHEBI:75688"/>
        <dbReference type="ChEBI" id="CHEBI:77619"/>
    </reaction>
    <physiologicalReaction direction="left-to-right" evidence="37">
        <dbReference type="Rhea" id="RHEA:40984"/>
    </physiologicalReaction>
</comment>
<evidence type="ECO:0000256" key="23">
    <source>
        <dbReference type="ARBA" id="ARBA00047438"/>
    </source>
</evidence>
<comment type="catalytic activity">
    <reaction evidence="38">
        <text>1-O-hexadecyl-2-(9Z)-octadecenoyl-sn-glycero-3-phosphocholine + H2O = 1-O-hexadecyl-sn-glycero-3-phosphocholine + (9Z)-octadecenoate + H(+)</text>
        <dbReference type="Rhea" id="RHEA:40915"/>
        <dbReference type="ChEBI" id="CHEBI:15377"/>
        <dbReference type="ChEBI" id="CHEBI:15378"/>
        <dbReference type="ChEBI" id="CHEBI:30823"/>
        <dbReference type="ChEBI" id="CHEBI:34112"/>
        <dbReference type="ChEBI" id="CHEBI:64496"/>
    </reaction>
    <physiologicalReaction direction="left-to-right" evidence="38">
        <dbReference type="Rhea" id="RHEA:40916"/>
    </physiologicalReaction>
</comment>
<comment type="catalytic activity">
    <reaction evidence="15">
        <text>a 1,2-diacyl-sn-glycero-3-phosphocholine + H2O = a 1-acyl-sn-glycero-3-phosphocholine + a fatty acid + H(+)</text>
        <dbReference type="Rhea" id="RHEA:15801"/>
        <dbReference type="ChEBI" id="CHEBI:15377"/>
        <dbReference type="ChEBI" id="CHEBI:15378"/>
        <dbReference type="ChEBI" id="CHEBI:28868"/>
        <dbReference type="ChEBI" id="CHEBI:57643"/>
        <dbReference type="ChEBI" id="CHEBI:58168"/>
        <dbReference type="EC" id="3.1.1.4"/>
    </reaction>
    <physiologicalReaction direction="left-to-right" evidence="15">
        <dbReference type="Rhea" id="RHEA:15802"/>
    </physiologicalReaction>
</comment>
<dbReference type="GO" id="GO:0006644">
    <property type="term" value="P:phospholipid metabolic process"/>
    <property type="evidence" value="ECO:0007669"/>
    <property type="project" value="TreeGrafter"/>
</dbReference>
<evidence type="ECO:0000256" key="30">
    <source>
        <dbReference type="ARBA" id="ARBA00048362"/>
    </source>
</evidence>
<keyword evidence="5" id="KW-0812">Transmembrane</keyword>
<evidence type="ECO:0000256" key="3">
    <source>
        <dbReference type="ARBA" id="ARBA00015133"/>
    </source>
</evidence>
<comment type="similarity">
    <text evidence="2">Belongs to the 'GDSL' lipolytic enzyme family. Phospholipase B1 subfamily.</text>
</comment>
<dbReference type="OMA" id="NDFCTNI"/>
<evidence type="ECO:0000256" key="2">
    <source>
        <dbReference type="ARBA" id="ARBA00009979"/>
    </source>
</evidence>
<evidence type="ECO:0000256" key="12">
    <source>
        <dbReference type="ARBA" id="ARBA00023180"/>
    </source>
</evidence>
<comment type="catalytic activity">
    <reaction evidence="39">
        <text>1-hexadecanoyl-2-(9Z)-octadecenoyl-3-octadecanoyl-sn-glycerol + H2O = 1-hexadecanoyl-3-octadecanoyl-sn-glycerol + (9Z)-octadecenoate + H(+)</text>
        <dbReference type="Rhea" id="RHEA:41103"/>
        <dbReference type="ChEBI" id="CHEBI:15377"/>
        <dbReference type="ChEBI" id="CHEBI:15378"/>
        <dbReference type="ChEBI" id="CHEBI:30823"/>
        <dbReference type="ChEBI" id="CHEBI:77623"/>
        <dbReference type="ChEBI" id="CHEBI:77624"/>
    </reaction>
    <physiologicalReaction direction="left-to-right" evidence="39">
        <dbReference type="Rhea" id="RHEA:41104"/>
    </physiologicalReaction>
</comment>
<evidence type="ECO:0000256" key="7">
    <source>
        <dbReference type="ARBA" id="ARBA00022737"/>
    </source>
</evidence>
<evidence type="ECO:0000256" key="19">
    <source>
        <dbReference type="ARBA" id="ARBA00033022"/>
    </source>
</evidence>
<comment type="catalytic activity">
    <reaction evidence="23">
        <text>1-(9Z-octadecenoyl)-glycerol + H2O = glycerol + (9Z)-octadecenoate + H(+)</text>
        <dbReference type="Rhea" id="RHEA:38487"/>
        <dbReference type="ChEBI" id="CHEBI:15377"/>
        <dbReference type="ChEBI" id="CHEBI:15378"/>
        <dbReference type="ChEBI" id="CHEBI:17754"/>
        <dbReference type="ChEBI" id="CHEBI:30823"/>
        <dbReference type="ChEBI" id="CHEBI:75342"/>
    </reaction>
    <physiologicalReaction direction="left-to-right" evidence="23">
        <dbReference type="Rhea" id="RHEA:38488"/>
    </physiologicalReaction>
</comment>
<gene>
    <name evidence="44" type="ORF">EAI_08725</name>
</gene>
<evidence type="ECO:0000256" key="35">
    <source>
        <dbReference type="ARBA" id="ARBA00048656"/>
    </source>
</evidence>
<keyword evidence="45" id="KW-1185">Reference proteome</keyword>
<comment type="catalytic activity">
    <reaction evidence="13">
        <text>a triacylglycerol + H2O = a diacylglycerol + a fatty acid + H(+)</text>
        <dbReference type="Rhea" id="RHEA:12044"/>
        <dbReference type="ChEBI" id="CHEBI:15377"/>
        <dbReference type="ChEBI" id="CHEBI:15378"/>
        <dbReference type="ChEBI" id="CHEBI:17855"/>
        <dbReference type="ChEBI" id="CHEBI:18035"/>
        <dbReference type="ChEBI" id="CHEBI:28868"/>
        <dbReference type="EC" id="3.1.1.3"/>
    </reaction>
    <physiologicalReaction direction="left-to-right" evidence="13">
        <dbReference type="Rhea" id="RHEA:12045"/>
    </physiologicalReaction>
</comment>
<evidence type="ECO:0000256" key="21">
    <source>
        <dbReference type="ARBA" id="ARBA00047324"/>
    </source>
</evidence>
<dbReference type="Gene3D" id="3.40.50.1110">
    <property type="entry name" value="SGNH hydrolase"/>
    <property type="match status" value="1"/>
</dbReference>
<keyword evidence="4" id="KW-1003">Cell membrane</keyword>
<keyword evidence="12" id="KW-0325">Glycoprotein</keyword>
<evidence type="ECO:0000256" key="24">
    <source>
        <dbReference type="ARBA" id="ARBA00047459"/>
    </source>
</evidence>
<evidence type="ECO:0000256" key="41">
    <source>
        <dbReference type="ARBA" id="ARBA00049372"/>
    </source>
</evidence>
<evidence type="ECO:0000256" key="33">
    <source>
        <dbReference type="ARBA" id="ARBA00048454"/>
    </source>
</evidence>
<evidence type="ECO:0000256" key="13">
    <source>
        <dbReference type="ARBA" id="ARBA00023369"/>
    </source>
</evidence>
<comment type="function">
    <text evidence="20">Calcium-independent membrane-associated phospholipase that catalyzes complete diacylation of phospholipids by hydrolyzing both sn-1 and sn-2 fatty acyl chains attached to the glycerol backbone (phospholipase B activity). Has dual phospholipase and lysophospholipase activities toward diacylphospholipids. Preferentially cleaves sn-2 ester bonds over sn-1 bonds. Acts as a lipase toward glycerolipid substrates. Hydrolyzes fatty acyl chains of diacylglycerols with preference for the sn-2 position and of triacylglycerols with not positional selectivity. May also hydrolyze long chain retinyl esters such as retinyl palmitate. May contribute to digestion of dietary phospholipids, glycerolipids and retinoids, facilitating lipid absorption at the brush border.</text>
</comment>
<dbReference type="Proteomes" id="UP000008237">
    <property type="component" value="Unassembled WGS sequence"/>
</dbReference>
<evidence type="ECO:0000256" key="17">
    <source>
        <dbReference type="ARBA" id="ARBA00031182"/>
    </source>
</evidence>
<evidence type="ECO:0000256" key="5">
    <source>
        <dbReference type="ARBA" id="ARBA00022692"/>
    </source>
</evidence>
<evidence type="ECO:0000256" key="14">
    <source>
        <dbReference type="ARBA" id="ARBA00023408"/>
    </source>
</evidence>
<organism evidence="45">
    <name type="scientific">Harpegnathos saltator</name>
    <name type="common">Jerdon's jumping ant</name>
    <dbReference type="NCBI Taxonomy" id="610380"/>
    <lineage>
        <taxon>Eukaryota</taxon>
        <taxon>Metazoa</taxon>
        <taxon>Ecdysozoa</taxon>
        <taxon>Arthropoda</taxon>
        <taxon>Hexapoda</taxon>
        <taxon>Insecta</taxon>
        <taxon>Pterygota</taxon>
        <taxon>Neoptera</taxon>
        <taxon>Endopterygota</taxon>
        <taxon>Hymenoptera</taxon>
        <taxon>Apocrita</taxon>
        <taxon>Aculeata</taxon>
        <taxon>Formicoidea</taxon>
        <taxon>Formicidae</taxon>
        <taxon>Ponerinae</taxon>
        <taxon>Ponerini</taxon>
        <taxon>Harpegnathos</taxon>
    </lineage>
</organism>
<dbReference type="GO" id="GO:0004806">
    <property type="term" value="F:triacylglycerol lipase activity"/>
    <property type="evidence" value="ECO:0007669"/>
    <property type="project" value="UniProtKB-EC"/>
</dbReference>
<dbReference type="GO" id="GO:0016324">
    <property type="term" value="C:apical plasma membrane"/>
    <property type="evidence" value="ECO:0007669"/>
    <property type="project" value="UniProtKB-SubCell"/>
</dbReference>
<evidence type="ECO:0000256" key="1">
    <source>
        <dbReference type="ARBA" id="ARBA00004247"/>
    </source>
</evidence>
<comment type="subcellular location">
    <subcellularLocation>
        <location evidence="1">Apical cell membrane</location>
        <topology evidence="1">Single-pass type I membrane protein</topology>
    </subcellularLocation>
</comment>
<evidence type="ECO:0000313" key="44">
    <source>
        <dbReference type="EMBL" id="EFN76147.1"/>
    </source>
</evidence>
<dbReference type="FunFam" id="3.40.50.1110:FF:000005">
    <property type="entry name" value="Phospholipase B1"/>
    <property type="match status" value="1"/>
</dbReference>
<proteinExistence type="inferred from homology"/>
<dbReference type="OrthoDB" id="10265800at2759"/>
<dbReference type="EMBL" id="GL453369">
    <property type="protein sequence ID" value="EFN76147.1"/>
    <property type="molecule type" value="Genomic_DNA"/>
</dbReference>
<comment type="catalytic activity">
    <reaction evidence="35">
        <text>1-hexadecanoyl-sn-glycero-3-phosphocholine + H2O = sn-glycerol 3-phosphocholine + hexadecanoate + H(+)</text>
        <dbReference type="Rhea" id="RHEA:40435"/>
        <dbReference type="ChEBI" id="CHEBI:7896"/>
        <dbReference type="ChEBI" id="CHEBI:15377"/>
        <dbReference type="ChEBI" id="CHEBI:15378"/>
        <dbReference type="ChEBI" id="CHEBI:16870"/>
        <dbReference type="ChEBI" id="CHEBI:72998"/>
    </reaction>
    <physiologicalReaction direction="left-to-right" evidence="35">
        <dbReference type="Rhea" id="RHEA:40436"/>
    </physiologicalReaction>
</comment>
<comment type="catalytic activity">
    <reaction evidence="42">
        <text>2-(9Z-octadecenoyl)-glycerol + H2O = glycerol + (9Z)-octadecenoate + H(+)</text>
        <dbReference type="Rhea" id="RHEA:38491"/>
        <dbReference type="ChEBI" id="CHEBI:15377"/>
        <dbReference type="ChEBI" id="CHEBI:15378"/>
        <dbReference type="ChEBI" id="CHEBI:17754"/>
        <dbReference type="ChEBI" id="CHEBI:30823"/>
        <dbReference type="ChEBI" id="CHEBI:73990"/>
    </reaction>
    <physiologicalReaction direction="left-to-right" evidence="42">
        <dbReference type="Rhea" id="RHEA:38492"/>
    </physiologicalReaction>
</comment>
<comment type="catalytic activity">
    <reaction evidence="24">
        <text>1-hexadecanoyl-2-(9Z)-octadecenoyl-3-octadecanoyl-sn-glycerol + H2O = 1-hexadecanoyl-2-(9Z-octadecenoyl)-sn-glycerol + octadecanoate + H(+)</text>
        <dbReference type="Rhea" id="RHEA:41111"/>
        <dbReference type="ChEBI" id="CHEBI:15377"/>
        <dbReference type="ChEBI" id="CHEBI:15378"/>
        <dbReference type="ChEBI" id="CHEBI:25629"/>
        <dbReference type="ChEBI" id="CHEBI:75466"/>
        <dbReference type="ChEBI" id="CHEBI:77623"/>
    </reaction>
    <physiologicalReaction direction="left-to-right" evidence="24">
        <dbReference type="Rhea" id="RHEA:41112"/>
    </physiologicalReaction>
</comment>
<protein>
    <recommendedName>
        <fullName evidence="3">Phospholipase B1, membrane-associated</fullName>
    </recommendedName>
    <alternativeName>
        <fullName evidence="16">Lysophospholipase</fullName>
    </alternativeName>
    <alternativeName>
        <fullName evidence="17">Phospholipase A2</fullName>
    </alternativeName>
    <alternativeName>
        <fullName evidence="19">Phospholipase B/lipase</fullName>
    </alternativeName>
    <alternativeName>
        <fullName evidence="18">Triacylglycerol lipase</fullName>
    </alternativeName>
</protein>
<keyword evidence="9" id="KW-1133">Transmembrane helix</keyword>
<evidence type="ECO:0000256" key="34">
    <source>
        <dbReference type="ARBA" id="ARBA00048613"/>
    </source>
</evidence>
<evidence type="ECO:0000256" key="25">
    <source>
        <dbReference type="ARBA" id="ARBA00048011"/>
    </source>
</evidence>
<evidence type="ECO:0000256" key="27">
    <source>
        <dbReference type="ARBA" id="ARBA00048049"/>
    </source>
</evidence>
<evidence type="ECO:0000256" key="8">
    <source>
        <dbReference type="ARBA" id="ARBA00022801"/>
    </source>
</evidence>
<comment type="catalytic activity">
    <reaction evidence="33">
        <text>a 1-acyl-sn-glycero-3-phosphocholine + H2O = sn-glycerol 3-phosphocholine + a fatty acid + H(+)</text>
        <dbReference type="Rhea" id="RHEA:15177"/>
        <dbReference type="ChEBI" id="CHEBI:15377"/>
        <dbReference type="ChEBI" id="CHEBI:15378"/>
        <dbReference type="ChEBI" id="CHEBI:16870"/>
        <dbReference type="ChEBI" id="CHEBI:28868"/>
        <dbReference type="ChEBI" id="CHEBI:58168"/>
        <dbReference type="EC" id="3.1.1.5"/>
    </reaction>
    <physiologicalReaction direction="left-to-right" evidence="33">
        <dbReference type="Rhea" id="RHEA:15178"/>
    </physiologicalReaction>
</comment>
<evidence type="ECO:0000256" key="15">
    <source>
        <dbReference type="ARBA" id="ARBA00023422"/>
    </source>
</evidence>
<keyword evidence="11" id="KW-0472">Membrane</keyword>
<comment type="catalytic activity">
    <reaction evidence="29">
        <text>1,2-dihexadecanoyl-sn-glycero-3-phosphocholine + H2O = 1-hexadecanoyl-sn-glycero-3-phosphocholine + hexadecanoate + H(+)</text>
        <dbReference type="Rhea" id="RHEA:41223"/>
        <dbReference type="ChEBI" id="CHEBI:7896"/>
        <dbReference type="ChEBI" id="CHEBI:15377"/>
        <dbReference type="ChEBI" id="CHEBI:15378"/>
        <dbReference type="ChEBI" id="CHEBI:72998"/>
        <dbReference type="ChEBI" id="CHEBI:72999"/>
    </reaction>
    <physiologicalReaction direction="left-to-right" evidence="29">
        <dbReference type="Rhea" id="RHEA:41224"/>
    </physiologicalReaction>
</comment>
<comment type="catalytic activity">
    <reaction evidence="27">
        <text>a 1-O-alkyl-2-acyl-sn-glycero-3-phosphocholine + H2O = a 1-O-alkyl-sn-glycero-3-phosphocholine + a fatty acid + H(+)</text>
        <dbReference type="Rhea" id="RHEA:36231"/>
        <dbReference type="ChEBI" id="CHEBI:15377"/>
        <dbReference type="ChEBI" id="CHEBI:15378"/>
        <dbReference type="ChEBI" id="CHEBI:28868"/>
        <dbReference type="ChEBI" id="CHEBI:30909"/>
        <dbReference type="ChEBI" id="CHEBI:36702"/>
        <dbReference type="EC" id="3.1.1.4"/>
    </reaction>
    <physiologicalReaction direction="left-to-right" evidence="27">
        <dbReference type="Rhea" id="RHEA:36232"/>
    </physiologicalReaction>
</comment>
<evidence type="ECO:0000256" key="38">
    <source>
        <dbReference type="ARBA" id="ARBA00048872"/>
    </source>
</evidence>
<dbReference type="Pfam" id="PF00657">
    <property type="entry name" value="Lipase_GDSL"/>
    <property type="match status" value="1"/>
</dbReference>
<comment type="catalytic activity">
    <reaction evidence="41">
        <text>1,3-di-(9Z-octadecenoyl)-glycerol + H2O = 1-(9Z-octadecenoyl)-glycerol + (9Z)-octadecenoate + H(+)</text>
        <dbReference type="Rhea" id="RHEA:39939"/>
        <dbReference type="ChEBI" id="CHEBI:15377"/>
        <dbReference type="ChEBI" id="CHEBI:15378"/>
        <dbReference type="ChEBI" id="CHEBI:30823"/>
        <dbReference type="ChEBI" id="CHEBI:75342"/>
        <dbReference type="ChEBI" id="CHEBI:75735"/>
    </reaction>
    <physiologicalReaction direction="left-to-right" evidence="41">
        <dbReference type="Rhea" id="RHEA:39940"/>
    </physiologicalReaction>
</comment>
<comment type="catalytic activity">
    <reaction evidence="14">
        <text>1-hexadecanoyl-2-(9Z,12Z-octadecadienoyl)-sn-glycero-3-phosphocholine + H2O = (9Z,12Z)-octadecadienoate + 1-hexadecanoyl-sn-glycero-3-phosphocholine + H(+)</text>
        <dbReference type="Rhea" id="RHEA:40811"/>
        <dbReference type="ChEBI" id="CHEBI:15377"/>
        <dbReference type="ChEBI" id="CHEBI:15378"/>
        <dbReference type="ChEBI" id="CHEBI:30245"/>
        <dbReference type="ChEBI" id="CHEBI:72998"/>
        <dbReference type="ChEBI" id="CHEBI:73002"/>
    </reaction>
    <physiologicalReaction direction="left-to-right" evidence="14">
        <dbReference type="Rhea" id="RHEA:40812"/>
    </physiologicalReaction>
</comment>
<comment type="catalytic activity">
    <reaction evidence="36">
        <text>1-hexadecanoyl-2-(9Z-octadecenoyl)-sn-glycero-3-phosphocholine + H2O = 1-hexadecanoyl-sn-glycero-3-phosphocholine + (9Z)-octadecenoate + H(+)</text>
        <dbReference type="Rhea" id="RHEA:38779"/>
        <dbReference type="ChEBI" id="CHEBI:15377"/>
        <dbReference type="ChEBI" id="CHEBI:15378"/>
        <dbReference type="ChEBI" id="CHEBI:30823"/>
        <dbReference type="ChEBI" id="CHEBI:72998"/>
        <dbReference type="ChEBI" id="CHEBI:73001"/>
    </reaction>
    <physiologicalReaction direction="left-to-right" evidence="36">
        <dbReference type="Rhea" id="RHEA:38780"/>
    </physiologicalReaction>
</comment>
<comment type="catalytic activity">
    <reaction evidence="34">
        <text>1-hexadecanoyl-2-(9Z-octadecenoyl)-sn-glycero-3-phosphoethanolamine + H2O = 1-hexadecanoyl-sn-glycero-3-phosphoethanolamine + (9Z)-octadecenoate + H(+)</text>
        <dbReference type="Rhea" id="RHEA:40911"/>
        <dbReference type="ChEBI" id="CHEBI:15377"/>
        <dbReference type="ChEBI" id="CHEBI:15378"/>
        <dbReference type="ChEBI" id="CHEBI:30823"/>
        <dbReference type="ChEBI" id="CHEBI:73004"/>
        <dbReference type="ChEBI" id="CHEBI:73007"/>
    </reaction>
    <physiologicalReaction direction="left-to-right" evidence="34">
        <dbReference type="Rhea" id="RHEA:40912"/>
    </physiologicalReaction>
</comment>
<comment type="catalytic activity">
    <reaction evidence="21">
        <text>1-hexadecanoyl-2-(9Z)-octadecenoyl-3-octadecanoyl-sn-glycerol + H2O = 2-(9Z-octadecenoyl)-3-octadecanoyl-sn-glycerol + hexadecanoate + H(+)</text>
        <dbReference type="Rhea" id="RHEA:41107"/>
        <dbReference type="ChEBI" id="CHEBI:7896"/>
        <dbReference type="ChEBI" id="CHEBI:15377"/>
        <dbReference type="ChEBI" id="CHEBI:15378"/>
        <dbReference type="ChEBI" id="CHEBI:75558"/>
        <dbReference type="ChEBI" id="CHEBI:77623"/>
    </reaction>
    <physiologicalReaction direction="left-to-right" evidence="21">
        <dbReference type="Rhea" id="RHEA:41108"/>
    </physiologicalReaction>
</comment>
<evidence type="ECO:0000256" key="10">
    <source>
        <dbReference type="ARBA" id="ARBA00023098"/>
    </source>
</evidence>
<evidence type="ECO:0000256" key="18">
    <source>
        <dbReference type="ARBA" id="ARBA00031485"/>
    </source>
</evidence>
<comment type="catalytic activity">
    <reaction evidence="32">
        <text>1,2,3-tri-(9Z-octadecenoyl)-glycerol + H2O = di-(9Z)-octadecenoylglycerol + (9Z)-octadecenoate + H(+)</text>
        <dbReference type="Rhea" id="RHEA:38575"/>
        <dbReference type="ChEBI" id="CHEBI:15377"/>
        <dbReference type="ChEBI" id="CHEBI:15378"/>
        <dbReference type="ChEBI" id="CHEBI:30823"/>
        <dbReference type="ChEBI" id="CHEBI:53753"/>
        <dbReference type="ChEBI" id="CHEBI:75945"/>
    </reaction>
    <physiologicalReaction direction="left-to-right" evidence="32">
        <dbReference type="Rhea" id="RHEA:38576"/>
    </physiologicalReaction>
</comment>
<comment type="catalytic activity">
    <reaction evidence="25">
        <text>2,3-di-(9Z)-octadecenoyl-sn-glycerol + H2O = 3-(9Z-octadecenoyl)-sn-glycerol + (9Z)-octadecenoate + H(+)</text>
        <dbReference type="Rhea" id="RHEA:42604"/>
        <dbReference type="ChEBI" id="CHEBI:15377"/>
        <dbReference type="ChEBI" id="CHEBI:15378"/>
        <dbReference type="ChEBI" id="CHEBI:30823"/>
        <dbReference type="ChEBI" id="CHEBI:75824"/>
        <dbReference type="ChEBI" id="CHEBI:75938"/>
    </reaction>
    <physiologicalReaction direction="left-to-right" evidence="25">
        <dbReference type="Rhea" id="RHEA:42605"/>
    </physiologicalReaction>
</comment>
<accession>E2C7G0</accession>